<evidence type="ECO:0000256" key="4">
    <source>
        <dbReference type="ARBA" id="ARBA00022801"/>
    </source>
</evidence>
<dbReference type="PANTHER" id="PTHR47053:SF1">
    <property type="entry name" value="MUREIN DD-ENDOPEPTIDASE MEPH-RELATED"/>
    <property type="match status" value="1"/>
</dbReference>
<dbReference type="eggNOG" id="COG0791">
    <property type="taxonomic scope" value="Bacteria"/>
</dbReference>
<dbReference type="Pfam" id="PF24568">
    <property type="entry name" value="CC_PcsB"/>
    <property type="match status" value="1"/>
</dbReference>
<name>H5Y355_9FIRM</name>
<evidence type="ECO:0000313" key="8">
    <source>
        <dbReference type="EMBL" id="EHQ88750.1"/>
    </source>
</evidence>
<dbReference type="Gene3D" id="3.90.1720.10">
    <property type="entry name" value="endopeptidase domain like (from Nostoc punctiforme)"/>
    <property type="match status" value="1"/>
</dbReference>
<evidence type="ECO:0000256" key="3">
    <source>
        <dbReference type="ARBA" id="ARBA00022729"/>
    </source>
</evidence>
<keyword evidence="5" id="KW-0788">Thiol protease</keyword>
<keyword evidence="2" id="KW-0645">Protease</keyword>
<dbReference type="eggNOG" id="COG3883">
    <property type="taxonomic scope" value="Bacteria"/>
</dbReference>
<proteinExistence type="inferred from homology"/>
<dbReference type="GO" id="GO:0006508">
    <property type="term" value="P:proteolysis"/>
    <property type="evidence" value="ECO:0007669"/>
    <property type="project" value="UniProtKB-KW"/>
</dbReference>
<dbReference type="HOGENOM" id="CLU_034085_0_0_9"/>
<evidence type="ECO:0000256" key="5">
    <source>
        <dbReference type="ARBA" id="ARBA00022807"/>
    </source>
</evidence>
<dbReference type="EMBL" id="CM001441">
    <property type="protein sequence ID" value="EHQ88750.1"/>
    <property type="molecule type" value="Genomic_DNA"/>
</dbReference>
<dbReference type="InterPro" id="IPR038765">
    <property type="entry name" value="Papain-like_cys_pep_sf"/>
</dbReference>
<evidence type="ECO:0000256" key="1">
    <source>
        <dbReference type="ARBA" id="ARBA00007074"/>
    </source>
</evidence>
<dbReference type="RefSeq" id="WP_007781514.1">
    <property type="nucleotide sequence ID" value="NZ_CM001441.1"/>
</dbReference>
<dbReference type="GO" id="GO:0008234">
    <property type="term" value="F:cysteine-type peptidase activity"/>
    <property type="evidence" value="ECO:0007669"/>
    <property type="project" value="UniProtKB-KW"/>
</dbReference>
<feature type="domain" description="NlpC/P60" evidence="7">
    <location>
        <begin position="271"/>
        <end position="391"/>
    </location>
</feature>
<dbReference type="InterPro" id="IPR000064">
    <property type="entry name" value="NLP_P60_dom"/>
</dbReference>
<dbReference type="AlphaFoldDB" id="H5Y355"/>
<protein>
    <submittedName>
        <fullName evidence="8">Cell wall-associated hydrolase, invasion-associated protein</fullName>
    </submittedName>
</protein>
<evidence type="ECO:0000313" key="9">
    <source>
        <dbReference type="Proteomes" id="UP000005104"/>
    </source>
</evidence>
<dbReference type="Gene3D" id="6.10.250.3150">
    <property type="match status" value="1"/>
</dbReference>
<keyword evidence="3" id="KW-0732">Signal</keyword>
<accession>H5Y355</accession>
<dbReference type="OrthoDB" id="9808890at2"/>
<keyword evidence="6" id="KW-0175">Coiled coil</keyword>
<dbReference type="PROSITE" id="PS51935">
    <property type="entry name" value="NLPC_P60"/>
    <property type="match status" value="1"/>
</dbReference>
<dbReference type="STRING" id="768710.DesyoDRAFT_1621"/>
<dbReference type="Pfam" id="PF00877">
    <property type="entry name" value="NLPC_P60"/>
    <property type="match status" value="1"/>
</dbReference>
<keyword evidence="9" id="KW-1185">Reference proteome</keyword>
<keyword evidence="4 8" id="KW-0378">Hydrolase</keyword>
<sequence length="393" mass="43224">MIRIPSLHKKVLISVIGAFLLVSLSLPVRADNLQEQLKKSQQEANQANGALNAQKEKVASATTQLVALKQSVEALNNSIAREQAKLNEEQKHLKDLENEQKKLEAKRQEYINSLGQVLRSNYEDGVNTYLAVLFEATSLSDFIDRADKIQMVVDNHSKLQKDIAELKETMNQQMDEIEQKKVSIQATIQDKSETQRAVQQVLDKQKAVLDELSKEEKAALNTSLSAKAKVNRIQQLIEQEKLEAAYAEQEKASGSVKQGSSSGVAGTVAVSGGAKQVLNYAAEFLGTKYVWGGTSPSGFDCSGYVQYVFRNNGITLSRTSEQQFNNGVSVKKSDLKPGDLVFFATYSSGASHVGIYTGNNTMIHSSSGGVSYDDMTNSYWSKRYLGARRVIAP</sequence>
<feature type="coiled-coil region" evidence="6">
    <location>
        <begin position="149"/>
        <end position="250"/>
    </location>
</feature>
<dbReference type="SUPFAM" id="SSF54001">
    <property type="entry name" value="Cysteine proteinases"/>
    <property type="match status" value="1"/>
</dbReference>
<organism evidence="8 9">
    <name type="scientific">Desulfosporosinus youngiae DSM 17734</name>
    <dbReference type="NCBI Taxonomy" id="768710"/>
    <lineage>
        <taxon>Bacteria</taxon>
        <taxon>Bacillati</taxon>
        <taxon>Bacillota</taxon>
        <taxon>Clostridia</taxon>
        <taxon>Eubacteriales</taxon>
        <taxon>Desulfitobacteriaceae</taxon>
        <taxon>Desulfosporosinus</taxon>
    </lineage>
</organism>
<dbReference type="PANTHER" id="PTHR47053">
    <property type="entry name" value="MUREIN DD-ENDOPEPTIDASE MEPH-RELATED"/>
    <property type="match status" value="1"/>
</dbReference>
<evidence type="ECO:0000256" key="2">
    <source>
        <dbReference type="ARBA" id="ARBA00022670"/>
    </source>
</evidence>
<feature type="coiled-coil region" evidence="6">
    <location>
        <begin position="30"/>
        <end position="113"/>
    </location>
</feature>
<evidence type="ECO:0000259" key="7">
    <source>
        <dbReference type="PROSITE" id="PS51935"/>
    </source>
</evidence>
<comment type="similarity">
    <text evidence="1">Belongs to the peptidase C40 family.</text>
</comment>
<reference evidence="8 9" key="1">
    <citation type="submission" date="2011-11" db="EMBL/GenBank/DDBJ databases">
        <title>The Noncontiguous Finished genome of Desulfosporosinus youngiae DSM 17734.</title>
        <authorList>
            <consortium name="US DOE Joint Genome Institute (JGI-PGF)"/>
            <person name="Lucas S."/>
            <person name="Han J."/>
            <person name="Lapidus A."/>
            <person name="Cheng J.-F."/>
            <person name="Goodwin L."/>
            <person name="Pitluck S."/>
            <person name="Peters L."/>
            <person name="Ovchinnikova G."/>
            <person name="Lu M."/>
            <person name="Land M.L."/>
            <person name="Hauser L."/>
            <person name="Pester M."/>
            <person name="Spring S."/>
            <person name="Ollivier B."/>
            <person name="Rattei T."/>
            <person name="Klenk H.-P."/>
            <person name="Wagner M."/>
            <person name="Loy A."/>
            <person name="Woyke T.J."/>
        </authorList>
    </citation>
    <scope>NUCLEOTIDE SEQUENCE [LARGE SCALE GENOMIC DNA]</scope>
    <source>
        <strain evidence="8 9">DSM 17734</strain>
    </source>
</reference>
<gene>
    <name evidence="8" type="ORF">DesyoDRAFT_1621</name>
</gene>
<evidence type="ECO:0000256" key="6">
    <source>
        <dbReference type="SAM" id="Coils"/>
    </source>
</evidence>
<dbReference type="InterPro" id="IPR057309">
    <property type="entry name" value="PcsB_CC"/>
</dbReference>
<dbReference type="InterPro" id="IPR051202">
    <property type="entry name" value="Peptidase_C40"/>
</dbReference>
<dbReference type="Proteomes" id="UP000005104">
    <property type="component" value="Chromosome"/>
</dbReference>